<dbReference type="SMART" id="SM00098">
    <property type="entry name" value="alkPPc"/>
    <property type="match status" value="1"/>
</dbReference>
<evidence type="ECO:0000313" key="14">
    <source>
        <dbReference type="EMBL" id="CAL4125154.1"/>
    </source>
</evidence>
<evidence type="ECO:0000256" key="8">
    <source>
        <dbReference type="PIRSR" id="PIRSR601952-1"/>
    </source>
</evidence>
<comment type="caution">
    <text evidence="14">The sequence shown here is derived from an EMBL/GenBank/DDBJ whole genome shotgun (WGS) entry which is preliminary data.</text>
</comment>
<evidence type="ECO:0000256" key="10">
    <source>
        <dbReference type="RuleBase" id="RU003946"/>
    </source>
</evidence>
<comment type="catalytic activity">
    <reaction evidence="11">
        <text>a phosphate monoester + H2O = an alcohol + phosphate</text>
        <dbReference type="Rhea" id="RHEA:15017"/>
        <dbReference type="ChEBI" id="CHEBI:15377"/>
        <dbReference type="ChEBI" id="CHEBI:30879"/>
        <dbReference type="ChEBI" id="CHEBI:43474"/>
        <dbReference type="ChEBI" id="CHEBI:67140"/>
        <dbReference type="EC" id="3.1.3.1"/>
    </reaction>
</comment>
<dbReference type="InterPro" id="IPR018299">
    <property type="entry name" value="Alkaline_phosphatase_AS"/>
</dbReference>
<dbReference type="Gene3D" id="3.40.720.10">
    <property type="entry name" value="Alkaline Phosphatase, subunit A"/>
    <property type="match status" value="1"/>
</dbReference>
<sequence>MKVQEYLIICKMPLCFLLLMIIIDVDFASSNQEPSISNTNKFPSPVNEGQQHWNDLAVSELERALNLKANKNVAKNVILFLGDGMSLTTLAAARIYKGQQNNQSGEEGFLTFERFPHIGLSKTYSVDKQVSDSAGTATAYLTGVKTNAGVVGVDSRVIPKDCTTMTEDTKLSSILNWAQNAGKRTGVVTNNRITHASPSATYAHSASRRWESNGNIDVVNRKNCPKFKDIARQLVEDQPGNLINVAMGGGFQCFDANITSTTFDPFTEDCNRTDDRNQWKTMPGSIRNGIKKGDCYYICGHSANGYITFEILFEYIINHFTRFLEDKDIELPMQSRKSLNKTLDDDVIDRVSQTRKTRKTVRNHKNLRRRRRRMMKTKTWERSLILFLVEITQPHHQGLRRLIGGSDKGKDDDIAATFRTLQNYKPYPNPDPARVPVRDDLVDN</sequence>
<keyword evidence="7 9" id="KW-0460">Magnesium</keyword>
<evidence type="ECO:0000256" key="4">
    <source>
        <dbReference type="ARBA" id="ARBA00022723"/>
    </source>
</evidence>
<evidence type="ECO:0000313" key="15">
    <source>
        <dbReference type="Proteomes" id="UP001497623"/>
    </source>
</evidence>
<keyword evidence="15" id="KW-1185">Reference proteome</keyword>
<feature type="binding site" evidence="9">
    <location>
        <position position="197"/>
    </location>
    <ligand>
        <name>Mg(2+)</name>
        <dbReference type="ChEBI" id="CHEBI:18420"/>
    </ligand>
</feature>
<feature type="signal peptide" evidence="13">
    <location>
        <begin position="1"/>
        <end position="30"/>
    </location>
</feature>
<feature type="binding site" evidence="9">
    <location>
        <position position="83"/>
    </location>
    <ligand>
        <name>Mg(2+)</name>
        <dbReference type="ChEBI" id="CHEBI:18420"/>
    </ligand>
</feature>
<feature type="active site" description="Phosphoserine intermediate" evidence="8">
    <location>
        <position position="133"/>
    </location>
</feature>
<comment type="similarity">
    <text evidence="1 10">Belongs to the alkaline phosphatase family.</text>
</comment>
<dbReference type="EMBL" id="CAXKWB010023370">
    <property type="protein sequence ID" value="CAL4125154.1"/>
    <property type="molecule type" value="Genomic_DNA"/>
</dbReference>
<feature type="binding site" evidence="9">
    <location>
        <position position="83"/>
    </location>
    <ligand>
        <name>Zn(2+)</name>
        <dbReference type="ChEBI" id="CHEBI:29105"/>
        <label>2</label>
    </ligand>
</feature>
<evidence type="ECO:0000256" key="12">
    <source>
        <dbReference type="SAM" id="MobiDB-lite"/>
    </source>
</evidence>
<accession>A0AAV2RJ66</accession>
<name>A0AAV2RJ66_MEGNR</name>
<feature type="chain" id="PRO_5043886921" description="Alkaline phosphatase" evidence="13">
    <location>
        <begin position="31"/>
        <end position="444"/>
    </location>
</feature>
<feature type="binding site" evidence="9">
    <location>
        <position position="195"/>
    </location>
    <ligand>
        <name>Mg(2+)</name>
        <dbReference type="ChEBI" id="CHEBI:18420"/>
    </ligand>
</feature>
<dbReference type="Pfam" id="PF00245">
    <property type="entry name" value="Alk_phosphatase"/>
    <property type="match status" value="1"/>
</dbReference>
<evidence type="ECO:0000256" key="9">
    <source>
        <dbReference type="PIRSR" id="PIRSR601952-2"/>
    </source>
</evidence>
<dbReference type="GO" id="GO:0004035">
    <property type="term" value="F:alkaline phosphatase activity"/>
    <property type="evidence" value="ECO:0007669"/>
    <property type="project" value="UniProtKB-EC"/>
</dbReference>
<evidence type="ECO:0000256" key="7">
    <source>
        <dbReference type="ARBA" id="ARBA00022842"/>
    </source>
</evidence>
<dbReference type="PANTHER" id="PTHR11596:SF5">
    <property type="entry name" value="ALKALINE PHOSPHATASE"/>
    <property type="match status" value="1"/>
</dbReference>
<evidence type="ECO:0000256" key="1">
    <source>
        <dbReference type="ARBA" id="ARBA00005984"/>
    </source>
</evidence>
<dbReference type="PANTHER" id="PTHR11596">
    <property type="entry name" value="ALKALINE PHOSPHATASE"/>
    <property type="match status" value="1"/>
</dbReference>
<dbReference type="PROSITE" id="PS00123">
    <property type="entry name" value="ALKALINE_PHOSPHATASE"/>
    <property type="match status" value="1"/>
</dbReference>
<gene>
    <name evidence="14" type="ORF">MNOR_LOCUS24991</name>
</gene>
<dbReference type="AlphaFoldDB" id="A0AAV2RJ66"/>
<evidence type="ECO:0000256" key="11">
    <source>
        <dbReference type="RuleBase" id="RU003947"/>
    </source>
</evidence>
<organism evidence="14 15">
    <name type="scientific">Meganyctiphanes norvegica</name>
    <name type="common">Northern krill</name>
    <name type="synonym">Thysanopoda norvegica</name>
    <dbReference type="NCBI Taxonomy" id="48144"/>
    <lineage>
        <taxon>Eukaryota</taxon>
        <taxon>Metazoa</taxon>
        <taxon>Ecdysozoa</taxon>
        <taxon>Arthropoda</taxon>
        <taxon>Crustacea</taxon>
        <taxon>Multicrustacea</taxon>
        <taxon>Malacostraca</taxon>
        <taxon>Eumalacostraca</taxon>
        <taxon>Eucarida</taxon>
        <taxon>Euphausiacea</taxon>
        <taxon>Euphausiidae</taxon>
        <taxon>Meganyctiphanes</taxon>
    </lineage>
</organism>
<evidence type="ECO:0000256" key="5">
    <source>
        <dbReference type="ARBA" id="ARBA00022801"/>
    </source>
</evidence>
<evidence type="ECO:0000256" key="13">
    <source>
        <dbReference type="SAM" id="SignalP"/>
    </source>
</evidence>
<keyword evidence="4 9" id="KW-0479">Metal-binding</keyword>
<dbReference type="InterPro" id="IPR017850">
    <property type="entry name" value="Alkaline_phosphatase_core_sf"/>
</dbReference>
<dbReference type="InterPro" id="IPR001952">
    <property type="entry name" value="Alkaline_phosphatase"/>
</dbReference>
<dbReference type="EC" id="3.1.3.1" evidence="2 11"/>
<dbReference type="PRINTS" id="PR00113">
    <property type="entry name" value="ALKPHPHTASE"/>
</dbReference>
<reference evidence="14 15" key="1">
    <citation type="submission" date="2024-05" db="EMBL/GenBank/DDBJ databases">
        <authorList>
            <person name="Wallberg A."/>
        </authorList>
    </citation>
    <scope>NUCLEOTIDE SEQUENCE [LARGE SCALE GENOMIC DNA]</scope>
</reference>
<evidence type="ECO:0000256" key="6">
    <source>
        <dbReference type="ARBA" id="ARBA00022833"/>
    </source>
</evidence>
<dbReference type="SUPFAM" id="SSF53649">
    <property type="entry name" value="Alkaline phosphatase-like"/>
    <property type="match status" value="1"/>
</dbReference>
<comment type="cofactor">
    <cofactor evidence="9">
        <name>Zn(2+)</name>
        <dbReference type="ChEBI" id="CHEBI:29105"/>
    </cofactor>
    <text evidence="9">Binds 2 Zn(2+) ions.</text>
</comment>
<keyword evidence="3" id="KW-0597">Phosphoprotein</keyword>
<keyword evidence="5 11" id="KW-0378">Hydrolase</keyword>
<proteinExistence type="inferred from homology"/>
<dbReference type="Proteomes" id="UP001497623">
    <property type="component" value="Unassembled WGS sequence"/>
</dbReference>
<evidence type="ECO:0000256" key="2">
    <source>
        <dbReference type="ARBA" id="ARBA00012647"/>
    </source>
</evidence>
<feature type="non-terminal residue" evidence="14">
    <location>
        <position position="444"/>
    </location>
</feature>
<dbReference type="CDD" id="cd16012">
    <property type="entry name" value="ALP"/>
    <property type="match status" value="1"/>
</dbReference>
<comment type="cofactor">
    <cofactor evidence="9">
        <name>Mg(2+)</name>
        <dbReference type="ChEBI" id="CHEBI:18420"/>
    </cofactor>
    <text evidence="9">Binds 1 Mg(2+) ion.</text>
</comment>
<evidence type="ECO:0000256" key="3">
    <source>
        <dbReference type="ARBA" id="ARBA00022553"/>
    </source>
</evidence>
<keyword evidence="6 9" id="KW-0862">Zinc</keyword>
<keyword evidence="13" id="KW-0732">Signal</keyword>
<protein>
    <recommendedName>
        <fullName evidence="2 11">Alkaline phosphatase</fullName>
        <ecNumber evidence="2 11">3.1.3.1</ecNumber>
    </recommendedName>
</protein>
<feature type="region of interest" description="Disordered" evidence="12">
    <location>
        <begin position="422"/>
        <end position="444"/>
    </location>
</feature>
<dbReference type="GO" id="GO:0046872">
    <property type="term" value="F:metal ion binding"/>
    <property type="evidence" value="ECO:0007669"/>
    <property type="project" value="UniProtKB-KW"/>
</dbReference>